<feature type="region of interest" description="Disordered" evidence="1">
    <location>
        <begin position="1"/>
        <end position="79"/>
    </location>
</feature>
<dbReference type="EMBL" id="JBHTAS010000001">
    <property type="protein sequence ID" value="MFC7140730.1"/>
    <property type="molecule type" value="Genomic_DNA"/>
</dbReference>
<protein>
    <recommendedName>
        <fullName evidence="5">DUF456 domain-containing protein</fullName>
    </recommendedName>
</protein>
<evidence type="ECO:0000313" key="3">
    <source>
        <dbReference type="EMBL" id="MFC7140730.1"/>
    </source>
</evidence>
<organism evidence="3 4">
    <name type="scientific">Halosimplex aquaticum</name>
    <dbReference type="NCBI Taxonomy" id="3026162"/>
    <lineage>
        <taxon>Archaea</taxon>
        <taxon>Methanobacteriati</taxon>
        <taxon>Methanobacteriota</taxon>
        <taxon>Stenosarchaea group</taxon>
        <taxon>Halobacteria</taxon>
        <taxon>Halobacteriales</taxon>
        <taxon>Haloarculaceae</taxon>
        <taxon>Halosimplex</taxon>
    </lineage>
</organism>
<keyword evidence="2" id="KW-0472">Membrane</keyword>
<evidence type="ECO:0000256" key="1">
    <source>
        <dbReference type="SAM" id="MobiDB-lite"/>
    </source>
</evidence>
<feature type="compositionally biased region" description="Basic and acidic residues" evidence="1">
    <location>
        <begin position="1"/>
        <end position="11"/>
    </location>
</feature>
<feature type="compositionally biased region" description="Acidic residues" evidence="1">
    <location>
        <begin position="12"/>
        <end position="24"/>
    </location>
</feature>
<sequence length="215" mass="21349">MSERTDERTSGDDVDDLLDDEFAGDIDASGGDDVGLGDDELGVDVDALTTDVGASGGSNADAADPSATESDSASGPGLLSRLTPSLSRPSLSLPSLAPDVPSARSFLLALVVVIGGMLAGSAVPLVGTLAGVAGIFLGAFVLGLASGQRRYLPVAVAGAAAAVVSITSGAFVRFALLSDLGLTQFAAVGATTGILVAVLGHYFGRDLRDGLTRDV</sequence>
<accession>A0ABD5Y024</accession>
<keyword evidence="2" id="KW-0812">Transmembrane</keyword>
<feature type="transmembrane region" description="Helical" evidence="2">
    <location>
        <begin position="182"/>
        <end position="203"/>
    </location>
</feature>
<dbReference type="Proteomes" id="UP001596432">
    <property type="component" value="Unassembled WGS sequence"/>
</dbReference>
<feature type="transmembrane region" description="Helical" evidence="2">
    <location>
        <begin position="129"/>
        <end position="147"/>
    </location>
</feature>
<dbReference type="RefSeq" id="WP_274321823.1">
    <property type="nucleotide sequence ID" value="NZ_CP118158.1"/>
</dbReference>
<evidence type="ECO:0000313" key="4">
    <source>
        <dbReference type="Proteomes" id="UP001596432"/>
    </source>
</evidence>
<keyword evidence="2" id="KW-1133">Transmembrane helix</keyword>
<dbReference type="GeneID" id="78821036"/>
<dbReference type="AlphaFoldDB" id="A0ABD5Y024"/>
<gene>
    <name evidence="3" type="ORF">ACFQMA_12980</name>
</gene>
<reference evidence="3 4" key="1">
    <citation type="journal article" date="2019" name="Int. J. Syst. Evol. Microbiol.">
        <title>The Global Catalogue of Microorganisms (GCM) 10K type strain sequencing project: providing services to taxonomists for standard genome sequencing and annotation.</title>
        <authorList>
            <consortium name="The Broad Institute Genomics Platform"/>
            <consortium name="The Broad Institute Genome Sequencing Center for Infectious Disease"/>
            <person name="Wu L."/>
            <person name="Ma J."/>
        </authorList>
    </citation>
    <scope>NUCLEOTIDE SEQUENCE [LARGE SCALE GENOMIC DNA]</scope>
    <source>
        <strain evidence="3 4">XZYJT29</strain>
    </source>
</reference>
<keyword evidence="4" id="KW-1185">Reference proteome</keyword>
<name>A0ABD5Y024_9EURY</name>
<evidence type="ECO:0000256" key="2">
    <source>
        <dbReference type="SAM" id="Phobius"/>
    </source>
</evidence>
<proteinExistence type="predicted"/>
<comment type="caution">
    <text evidence="3">The sequence shown here is derived from an EMBL/GenBank/DDBJ whole genome shotgun (WGS) entry which is preliminary data.</text>
</comment>
<feature type="transmembrane region" description="Helical" evidence="2">
    <location>
        <begin position="105"/>
        <end position="123"/>
    </location>
</feature>
<evidence type="ECO:0008006" key="5">
    <source>
        <dbReference type="Google" id="ProtNLM"/>
    </source>
</evidence>
<feature type="compositionally biased region" description="Low complexity" evidence="1">
    <location>
        <begin position="51"/>
        <end position="67"/>
    </location>
</feature>
<feature type="transmembrane region" description="Helical" evidence="2">
    <location>
        <begin position="154"/>
        <end position="176"/>
    </location>
</feature>